<sequence>MTNLDASQHEYEAHKTEQMESIAHARSAILDPRHWGHYTMKAFAQISPLYETFAQHLVGDHEMEALVALVDPNQPILVTFFTAVNVLLYGEPDDPLAAFYPSFTPSPRPVGEVYPFFRDFCLRHQEALRQMLPTMRLQTNEPTRCANLVPAFEKVFRLGHRRPLAMIEIGCSAGLNLRWDQYRYYYLQANDPQKGQPWVVSTFGNPFSPVLIQCTLEGEQRPPLPHGITMPPIAQRVGIDLAPLDINKEEDQRLLSACIWPEEVARHQLLRNAISMARKEHPLPIITGDACEVLPELLEALPPEVTPCIYHSYALEQGPVQVRDQILALVQEASATRDLYRVSLEMNAAQWNAPRLELFAYHGGSLARYSHLADCSVHGERMRWLAPF</sequence>
<organism evidence="1 2">
    <name type="scientific">Ktedonospora formicarum</name>
    <dbReference type="NCBI Taxonomy" id="2778364"/>
    <lineage>
        <taxon>Bacteria</taxon>
        <taxon>Bacillati</taxon>
        <taxon>Chloroflexota</taxon>
        <taxon>Ktedonobacteria</taxon>
        <taxon>Ktedonobacterales</taxon>
        <taxon>Ktedonobacteraceae</taxon>
        <taxon>Ktedonospora</taxon>
    </lineage>
</organism>
<gene>
    <name evidence="1" type="ORF">KSX_90650</name>
</gene>
<dbReference type="EMBL" id="BNJF01000009">
    <property type="protein sequence ID" value="GHO50902.1"/>
    <property type="molecule type" value="Genomic_DNA"/>
</dbReference>
<protein>
    <recommendedName>
        <fullName evidence="3">DUF2332 domain-containing protein</fullName>
    </recommendedName>
</protein>
<dbReference type="InterPro" id="IPR011200">
    <property type="entry name" value="UCP012608"/>
</dbReference>
<dbReference type="RefSeq" id="WP_220199848.1">
    <property type="nucleotide sequence ID" value="NZ_BNJF01000009.1"/>
</dbReference>
<dbReference type="AlphaFoldDB" id="A0A8J3IDS7"/>
<dbReference type="Proteomes" id="UP000612362">
    <property type="component" value="Unassembled WGS sequence"/>
</dbReference>
<accession>A0A8J3IDS7</accession>
<keyword evidence="2" id="KW-1185">Reference proteome</keyword>
<dbReference type="Pfam" id="PF10094">
    <property type="entry name" value="DUF2332"/>
    <property type="match status" value="1"/>
</dbReference>
<evidence type="ECO:0000313" key="2">
    <source>
        <dbReference type="Proteomes" id="UP000612362"/>
    </source>
</evidence>
<evidence type="ECO:0008006" key="3">
    <source>
        <dbReference type="Google" id="ProtNLM"/>
    </source>
</evidence>
<proteinExistence type="predicted"/>
<evidence type="ECO:0000313" key="1">
    <source>
        <dbReference type="EMBL" id="GHO50902.1"/>
    </source>
</evidence>
<name>A0A8J3IDS7_9CHLR</name>
<comment type="caution">
    <text evidence="1">The sequence shown here is derived from an EMBL/GenBank/DDBJ whole genome shotgun (WGS) entry which is preliminary data.</text>
</comment>
<reference evidence="1" key="1">
    <citation type="submission" date="2020-10" db="EMBL/GenBank/DDBJ databases">
        <title>Taxonomic study of unclassified bacteria belonging to the class Ktedonobacteria.</title>
        <authorList>
            <person name="Yabe S."/>
            <person name="Wang C.M."/>
            <person name="Zheng Y."/>
            <person name="Sakai Y."/>
            <person name="Cavaletti L."/>
            <person name="Monciardini P."/>
            <person name="Donadio S."/>
        </authorList>
    </citation>
    <scope>NUCLEOTIDE SEQUENCE</scope>
    <source>
        <strain evidence="1">SOSP1-1</strain>
    </source>
</reference>